<dbReference type="EMBL" id="JACGWO010000004">
    <property type="protein sequence ID" value="KAK4428532.1"/>
    <property type="molecule type" value="Genomic_DNA"/>
</dbReference>
<dbReference type="AlphaFoldDB" id="A0AAE1YEF8"/>
<comment type="caution">
    <text evidence="2">The sequence shown here is derived from an EMBL/GenBank/DDBJ whole genome shotgun (WGS) entry which is preliminary data.</text>
</comment>
<accession>A0AAE1YEF8</accession>
<dbReference type="InterPro" id="IPR026960">
    <property type="entry name" value="RVT-Znf"/>
</dbReference>
<evidence type="ECO:0000313" key="3">
    <source>
        <dbReference type="Proteomes" id="UP001293254"/>
    </source>
</evidence>
<sequence>MTLGFKRALHCQKCLSTCFDEKPACPPSTSGFSSAPAALPPGWSFIWSRRIPNKVKVFGWKACRNALPTLENLACRRATITNVCATCQLPGEDLAHILLTFSFSRQVWAISNLPMSIISCWSLDAEHWFRQVCHGLSSSQGDLFLLMSWMLWKNRNKRLMGGMGKLALKVVNEVICQLQGYTKCIASLAPQQCPKIEHLS</sequence>
<evidence type="ECO:0000313" key="2">
    <source>
        <dbReference type="EMBL" id="KAK4428532.1"/>
    </source>
</evidence>
<reference evidence="2" key="2">
    <citation type="journal article" date="2024" name="Plant">
        <title>Genomic evolution and insights into agronomic trait innovations of Sesamum species.</title>
        <authorList>
            <person name="Miao H."/>
            <person name="Wang L."/>
            <person name="Qu L."/>
            <person name="Liu H."/>
            <person name="Sun Y."/>
            <person name="Le M."/>
            <person name="Wang Q."/>
            <person name="Wei S."/>
            <person name="Zheng Y."/>
            <person name="Lin W."/>
            <person name="Duan Y."/>
            <person name="Cao H."/>
            <person name="Xiong S."/>
            <person name="Wang X."/>
            <person name="Wei L."/>
            <person name="Li C."/>
            <person name="Ma Q."/>
            <person name="Ju M."/>
            <person name="Zhao R."/>
            <person name="Li G."/>
            <person name="Mu C."/>
            <person name="Tian Q."/>
            <person name="Mei H."/>
            <person name="Zhang T."/>
            <person name="Gao T."/>
            <person name="Zhang H."/>
        </authorList>
    </citation>
    <scope>NUCLEOTIDE SEQUENCE</scope>
    <source>
        <strain evidence="2">3651</strain>
    </source>
</reference>
<dbReference type="Proteomes" id="UP001293254">
    <property type="component" value="Unassembled WGS sequence"/>
</dbReference>
<keyword evidence="3" id="KW-1185">Reference proteome</keyword>
<gene>
    <name evidence="2" type="ORF">Salat_1152900</name>
</gene>
<organism evidence="2 3">
    <name type="scientific">Sesamum alatum</name>
    <dbReference type="NCBI Taxonomy" id="300844"/>
    <lineage>
        <taxon>Eukaryota</taxon>
        <taxon>Viridiplantae</taxon>
        <taxon>Streptophyta</taxon>
        <taxon>Embryophyta</taxon>
        <taxon>Tracheophyta</taxon>
        <taxon>Spermatophyta</taxon>
        <taxon>Magnoliopsida</taxon>
        <taxon>eudicotyledons</taxon>
        <taxon>Gunneridae</taxon>
        <taxon>Pentapetalae</taxon>
        <taxon>asterids</taxon>
        <taxon>lamiids</taxon>
        <taxon>Lamiales</taxon>
        <taxon>Pedaliaceae</taxon>
        <taxon>Sesamum</taxon>
    </lineage>
</organism>
<name>A0AAE1YEF8_9LAMI</name>
<reference evidence="2" key="1">
    <citation type="submission" date="2020-06" db="EMBL/GenBank/DDBJ databases">
        <authorList>
            <person name="Li T."/>
            <person name="Hu X."/>
            <person name="Zhang T."/>
            <person name="Song X."/>
            <person name="Zhang H."/>
            <person name="Dai N."/>
            <person name="Sheng W."/>
            <person name="Hou X."/>
            <person name="Wei L."/>
        </authorList>
    </citation>
    <scope>NUCLEOTIDE SEQUENCE</scope>
    <source>
        <strain evidence="2">3651</strain>
        <tissue evidence="2">Leaf</tissue>
    </source>
</reference>
<evidence type="ECO:0000259" key="1">
    <source>
        <dbReference type="Pfam" id="PF13966"/>
    </source>
</evidence>
<proteinExistence type="predicted"/>
<protein>
    <recommendedName>
        <fullName evidence="1">Reverse transcriptase zinc-binding domain-containing protein</fullName>
    </recommendedName>
</protein>
<feature type="domain" description="Reverse transcriptase zinc-binding" evidence="1">
    <location>
        <begin position="42"/>
        <end position="108"/>
    </location>
</feature>
<dbReference type="Pfam" id="PF13966">
    <property type="entry name" value="zf-RVT"/>
    <property type="match status" value="1"/>
</dbReference>